<evidence type="ECO:0000313" key="5">
    <source>
        <dbReference type="EMBL" id="ASM78567.1"/>
    </source>
</evidence>
<keyword evidence="6" id="KW-1185">Reference proteome</keyword>
<dbReference type="SMART" id="SM00267">
    <property type="entry name" value="GGDEF"/>
    <property type="match status" value="1"/>
</dbReference>
<dbReference type="NCBIfam" id="TIGR00254">
    <property type="entry name" value="GGDEF"/>
    <property type="match status" value="1"/>
</dbReference>
<dbReference type="Pfam" id="PF00990">
    <property type="entry name" value="GGDEF"/>
    <property type="match status" value="1"/>
</dbReference>
<keyword evidence="3" id="KW-0812">Transmembrane</keyword>
<keyword evidence="3" id="KW-0472">Membrane</keyword>
<dbReference type="Gene3D" id="3.30.70.270">
    <property type="match status" value="1"/>
</dbReference>
<feature type="transmembrane region" description="Helical" evidence="3">
    <location>
        <begin position="162"/>
        <end position="180"/>
    </location>
</feature>
<dbReference type="EC" id="2.7.7.65" evidence="1"/>
<dbReference type="PANTHER" id="PTHR45138">
    <property type="entry name" value="REGULATORY COMPONENTS OF SENSORY TRANSDUCTION SYSTEM"/>
    <property type="match status" value="1"/>
</dbReference>
<evidence type="ECO:0000313" key="6">
    <source>
        <dbReference type="Proteomes" id="UP000199729"/>
    </source>
</evidence>
<proteinExistence type="predicted"/>
<reference evidence="5 6" key="1">
    <citation type="submission" date="2017-07" db="EMBL/GenBank/DDBJ databases">
        <title>Complete Genome Sequence of the cosmetic ferment Vitreoscilla filiformis (ATCC15551).</title>
        <authorList>
            <person name="Contreras S."/>
            <person name="Sagory-Zalkind P."/>
            <person name="Blanquart H."/>
            <person name="Iltis A."/>
            <person name="Morand S.C."/>
        </authorList>
    </citation>
    <scope>NUCLEOTIDE SEQUENCE [LARGE SCALE GENOMIC DNA]</scope>
    <source>
        <strain evidence="5 6">ATCC 15551</strain>
    </source>
</reference>
<feature type="transmembrane region" description="Helical" evidence="3">
    <location>
        <begin position="137"/>
        <end position="156"/>
    </location>
</feature>
<dbReference type="FunFam" id="3.30.70.270:FF:000001">
    <property type="entry name" value="Diguanylate cyclase domain protein"/>
    <property type="match status" value="1"/>
</dbReference>
<dbReference type="InterPro" id="IPR043128">
    <property type="entry name" value="Rev_trsase/Diguanyl_cyclase"/>
</dbReference>
<sequence>MVVAEPDEHTVRSELLRQLVQRERKLSRSSALGTLLLIGALLASQPVWTLLVFATGRAVSMWHSMRLAQRLGERSPTADDERQQALGMSYAGLSWALALLFIEEPLGSHWTHALVLLVMVAVSGFMSSVALLSRRVLVMFMLALWLPVIARGLFIVADGKGWLLLAAISYVIAQCHFGFWQQRKAYEAMVLQLRNQALVTALELARADALQQSRAVAHTNAQLQAALSRVSHLASHDELTQQLNRRAFLARMTELEQNRATYGLCLVDLDHFKSINDQHGHQVGDEVLVLTAQTLQAHLRPDDVLARWGGEEFVICLAPRSVGDMQEVTQRLCQTLTQLGPPLLPQGVRVSGSFGLALWMPEAIELEEALIVADQALYQAKREGRNRVCSAPVAMAAATA</sequence>
<accession>A0A221KI96</accession>
<dbReference type="EMBL" id="CP022423">
    <property type="protein sequence ID" value="ASM78567.1"/>
    <property type="molecule type" value="Genomic_DNA"/>
</dbReference>
<name>A0A221KI96_VITFI</name>
<feature type="domain" description="GGDEF" evidence="4">
    <location>
        <begin position="260"/>
        <end position="393"/>
    </location>
</feature>
<organism evidence="5 6">
    <name type="scientific">Vitreoscilla filiformis</name>
    <dbReference type="NCBI Taxonomy" id="63"/>
    <lineage>
        <taxon>Bacteria</taxon>
        <taxon>Pseudomonadati</taxon>
        <taxon>Pseudomonadota</taxon>
        <taxon>Betaproteobacteria</taxon>
        <taxon>Neisseriales</taxon>
        <taxon>Neisseriaceae</taxon>
        <taxon>Vitreoscilla</taxon>
    </lineage>
</organism>
<dbReference type="PROSITE" id="PS50887">
    <property type="entry name" value="GGDEF"/>
    <property type="match status" value="1"/>
</dbReference>
<gene>
    <name evidence="5" type="ORF">VITFI_CDS2790</name>
</gene>
<evidence type="ECO:0000256" key="2">
    <source>
        <dbReference type="ARBA" id="ARBA00034247"/>
    </source>
</evidence>
<dbReference type="GO" id="GO:0052621">
    <property type="term" value="F:diguanylate cyclase activity"/>
    <property type="evidence" value="ECO:0007669"/>
    <property type="project" value="UniProtKB-EC"/>
</dbReference>
<protein>
    <recommendedName>
        <fullName evidence="1">diguanylate cyclase</fullName>
        <ecNumber evidence="1">2.7.7.65</ecNumber>
    </recommendedName>
</protein>
<dbReference type="SUPFAM" id="SSF55073">
    <property type="entry name" value="Nucleotide cyclase"/>
    <property type="match status" value="1"/>
</dbReference>
<dbReference type="InterPro" id="IPR000160">
    <property type="entry name" value="GGDEF_dom"/>
</dbReference>
<dbReference type="InterPro" id="IPR050469">
    <property type="entry name" value="Diguanylate_Cyclase"/>
</dbReference>
<keyword evidence="3" id="KW-1133">Transmembrane helix</keyword>
<dbReference type="Proteomes" id="UP000199729">
    <property type="component" value="Chromosome"/>
</dbReference>
<dbReference type="PANTHER" id="PTHR45138:SF9">
    <property type="entry name" value="DIGUANYLATE CYCLASE DGCM-RELATED"/>
    <property type="match status" value="1"/>
</dbReference>
<evidence type="ECO:0000259" key="4">
    <source>
        <dbReference type="PROSITE" id="PS50887"/>
    </source>
</evidence>
<comment type="catalytic activity">
    <reaction evidence="2">
        <text>2 GTP = 3',3'-c-di-GMP + 2 diphosphate</text>
        <dbReference type="Rhea" id="RHEA:24898"/>
        <dbReference type="ChEBI" id="CHEBI:33019"/>
        <dbReference type="ChEBI" id="CHEBI:37565"/>
        <dbReference type="ChEBI" id="CHEBI:58805"/>
        <dbReference type="EC" id="2.7.7.65"/>
    </reaction>
</comment>
<feature type="transmembrane region" description="Helical" evidence="3">
    <location>
        <begin position="114"/>
        <end position="132"/>
    </location>
</feature>
<evidence type="ECO:0000256" key="3">
    <source>
        <dbReference type="SAM" id="Phobius"/>
    </source>
</evidence>
<evidence type="ECO:0000256" key="1">
    <source>
        <dbReference type="ARBA" id="ARBA00012528"/>
    </source>
</evidence>
<dbReference type="KEGG" id="vff:VITFI_CDS2790"/>
<dbReference type="InterPro" id="IPR029787">
    <property type="entry name" value="Nucleotide_cyclase"/>
</dbReference>
<dbReference type="CDD" id="cd01949">
    <property type="entry name" value="GGDEF"/>
    <property type="match status" value="1"/>
</dbReference>
<dbReference type="AlphaFoldDB" id="A0A221KI96"/>